<keyword evidence="2" id="KW-0812">Transmembrane</keyword>
<dbReference type="InterPro" id="IPR013434">
    <property type="entry name" value="CHP02611"/>
</dbReference>
<evidence type="ECO:0000256" key="2">
    <source>
        <dbReference type="SAM" id="Phobius"/>
    </source>
</evidence>
<organism evidence="3 4">
    <name type="scientific">Sinosporangium siamense</name>
    <dbReference type="NCBI Taxonomy" id="1367973"/>
    <lineage>
        <taxon>Bacteria</taxon>
        <taxon>Bacillati</taxon>
        <taxon>Actinomycetota</taxon>
        <taxon>Actinomycetes</taxon>
        <taxon>Streptosporangiales</taxon>
        <taxon>Streptosporangiaceae</taxon>
        <taxon>Sinosporangium</taxon>
    </lineage>
</organism>
<keyword evidence="4" id="KW-1185">Reference proteome</keyword>
<gene>
    <name evidence="3" type="ORF">Ssi02_02570</name>
</gene>
<sequence>MSDGGVHDPQHDRPEQRPTAPAATLGSERTVMTGNAEDLKQEGVRRRGLAGWLDGVRATRSGRLALKIVVGVIGAILVIGGLILVPFPGPGWLIVFAGVAVLATEFPWAHKVLDFGKSTLHAWTEWLKRQGWTVRILVLGVTLLAMGVIIWAALKFSLKIDLIVEAQKLLFK</sequence>
<dbReference type="NCBIfam" id="TIGR02611">
    <property type="entry name" value="TIGR02611 family protein"/>
    <property type="match status" value="1"/>
</dbReference>
<dbReference type="RefSeq" id="WP_239128496.1">
    <property type="nucleotide sequence ID" value="NZ_BOOW01000003.1"/>
</dbReference>
<accession>A0A919RDT6</accession>
<keyword evidence="2" id="KW-0472">Membrane</keyword>
<dbReference type="AlphaFoldDB" id="A0A919RDT6"/>
<dbReference type="Proteomes" id="UP000606172">
    <property type="component" value="Unassembled WGS sequence"/>
</dbReference>
<feature type="transmembrane region" description="Helical" evidence="2">
    <location>
        <begin position="134"/>
        <end position="154"/>
    </location>
</feature>
<dbReference type="InterPro" id="IPR019099">
    <property type="entry name" value="Uncharacterised_PGPGW_TM"/>
</dbReference>
<evidence type="ECO:0008006" key="5">
    <source>
        <dbReference type="Google" id="ProtNLM"/>
    </source>
</evidence>
<feature type="region of interest" description="Disordered" evidence="1">
    <location>
        <begin position="1"/>
        <end position="32"/>
    </location>
</feature>
<evidence type="ECO:0000313" key="3">
    <source>
        <dbReference type="EMBL" id="GII90026.1"/>
    </source>
</evidence>
<reference evidence="3" key="1">
    <citation type="submission" date="2021-01" db="EMBL/GenBank/DDBJ databases">
        <title>Whole genome shotgun sequence of Sinosporangium siamense NBRC 109515.</title>
        <authorList>
            <person name="Komaki H."/>
            <person name="Tamura T."/>
        </authorList>
    </citation>
    <scope>NUCLEOTIDE SEQUENCE</scope>
    <source>
        <strain evidence="3">NBRC 109515</strain>
    </source>
</reference>
<name>A0A919RDT6_9ACTN</name>
<protein>
    <recommendedName>
        <fullName evidence="5">TIGR02611 family protein</fullName>
    </recommendedName>
</protein>
<keyword evidence="2" id="KW-1133">Transmembrane helix</keyword>
<dbReference type="EMBL" id="BOOW01000003">
    <property type="protein sequence ID" value="GII90026.1"/>
    <property type="molecule type" value="Genomic_DNA"/>
</dbReference>
<feature type="compositionally biased region" description="Basic and acidic residues" evidence="1">
    <location>
        <begin position="1"/>
        <end position="16"/>
    </location>
</feature>
<proteinExistence type="predicted"/>
<feature type="transmembrane region" description="Helical" evidence="2">
    <location>
        <begin position="91"/>
        <end position="113"/>
    </location>
</feature>
<feature type="transmembrane region" description="Helical" evidence="2">
    <location>
        <begin position="64"/>
        <end position="85"/>
    </location>
</feature>
<evidence type="ECO:0000313" key="4">
    <source>
        <dbReference type="Proteomes" id="UP000606172"/>
    </source>
</evidence>
<evidence type="ECO:0000256" key="1">
    <source>
        <dbReference type="SAM" id="MobiDB-lite"/>
    </source>
</evidence>
<dbReference type="Pfam" id="PF09656">
    <property type="entry name" value="PGPGW"/>
    <property type="match status" value="1"/>
</dbReference>
<comment type="caution">
    <text evidence="3">The sequence shown here is derived from an EMBL/GenBank/DDBJ whole genome shotgun (WGS) entry which is preliminary data.</text>
</comment>